<dbReference type="EMBL" id="JBANMG010000005">
    <property type="protein sequence ID" value="KAK6953118.1"/>
    <property type="molecule type" value="Genomic_DNA"/>
</dbReference>
<gene>
    <name evidence="2" type="ORF">Daesc_005418</name>
</gene>
<sequence>MYTSVVAIVSALAASVAAVPDIAAREVYATWPADNFELKCFHPGGCTATFNINAPAGYVGNAPAFNAICHPLSAEQNGTPNCEAVTDVAAGSYLESLWEEASADDRVKLTVFHVWNEGETRYNASGSVEFPASSTSFEVPVTSLTAVL</sequence>
<name>A0AAX6MKD7_9PEZI</name>
<protein>
    <recommendedName>
        <fullName evidence="4">Hypersensitive response-inducing protein</fullName>
    </recommendedName>
</protein>
<keyword evidence="3" id="KW-1185">Reference proteome</keyword>
<feature type="signal peptide" evidence="1">
    <location>
        <begin position="1"/>
        <end position="18"/>
    </location>
</feature>
<evidence type="ECO:0000313" key="2">
    <source>
        <dbReference type="EMBL" id="KAK6953118.1"/>
    </source>
</evidence>
<feature type="chain" id="PRO_5043635112" description="Hypersensitive response-inducing protein" evidence="1">
    <location>
        <begin position="19"/>
        <end position="148"/>
    </location>
</feature>
<dbReference type="Proteomes" id="UP001369815">
    <property type="component" value="Unassembled WGS sequence"/>
</dbReference>
<proteinExistence type="predicted"/>
<evidence type="ECO:0000256" key="1">
    <source>
        <dbReference type="SAM" id="SignalP"/>
    </source>
</evidence>
<organism evidence="2 3">
    <name type="scientific">Daldinia eschscholtzii</name>
    <dbReference type="NCBI Taxonomy" id="292717"/>
    <lineage>
        <taxon>Eukaryota</taxon>
        <taxon>Fungi</taxon>
        <taxon>Dikarya</taxon>
        <taxon>Ascomycota</taxon>
        <taxon>Pezizomycotina</taxon>
        <taxon>Sordariomycetes</taxon>
        <taxon>Xylariomycetidae</taxon>
        <taxon>Xylariales</taxon>
        <taxon>Hypoxylaceae</taxon>
        <taxon>Daldinia</taxon>
    </lineage>
</organism>
<dbReference type="AlphaFoldDB" id="A0AAX6MKD7"/>
<evidence type="ECO:0008006" key="4">
    <source>
        <dbReference type="Google" id="ProtNLM"/>
    </source>
</evidence>
<accession>A0AAX6MKD7</accession>
<reference evidence="2 3" key="1">
    <citation type="journal article" date="2024" name="Front Chem Biol">
        <title>Unveiling the potential of Daldinia eschscholtzii MFLUCC 19-0629 through bioactivity and bioinformatics studies for enhanced sustainable agriculture production.</title>
        <authorList>
            <person name="Brooks S."/>
            <person name="Weaver J.A."/>
            <person name="Klomchit A."/>
            <person name="Alharthi S.A."/>
            <person name="Onlamun T."/>
            <person name="Nurani R."/>
            <person name="Vong T.K."/>
            <person name="Alberti F."/>
            <person name="Greco C."/>
        </authorList>
    </citation>
    <scope>NUCLEOTIDE SEQUENCE [LARGE SCALE GENOMIC DNA]</scope>
    <source>
        <strain evidence="2">MFLUCC 19-0629</strain>
    </source>
</reference>
<evidence type="ECO:0000313" key="3">
    <source>
        <dbReference type="Proteomes" id="UP001369815"/>
    </source>
</evidence>
<keyword evidence="1" id="KW-0732">Signal</keyword>
<comment type="caution">
    <text evidence="2">The sequence shown here is derived from an EMBL/GenBank/DDBJ whole genome shotgun (WGS) entry which is preliminary data.</text>
</comment>